<evidence type="ECO:0000313" key="6">
    <source>
        <dbReference type="EMBL" id="ETR73680.1"/>
    </source>
</evidence>
<keyword evidence="4" id="KW-0067">ATP-binding</keyword>
<keyword evidence="3" id="KW-0347">Helicase</keyword>
<evidence type="ECO:0000313" key="7">
    <source>
        <dbReference type="Proteomes" id="UP000189670"/>
    </source>
</evidence>
<dbReference type="SUPFAM" id="SSF52540">
    <property type="entry name" value="P-loop containing nucleoside triphosphate hydrolases"/>
    <property type="match status" value="2"/>
</dbReference>
<dbReference type="InterPro" id="IPR050615">
    <property type="entry name" value="ATP-dep_DNA_Helicase"/>
</dbReference>
<evidence type="ECO:0000259" key="5">
    <source>
        <dbReference type="PROSITE" id="PS51192"/>
    </source>
</evidence>
<evidence type="ECO:0000256" key="4">
    <source>
        <dbReference type="ARBA" id="ARBA00022840"/>
    </source>
</evidence>
<keyword evidence="2" id="KW-0378">Hydrolase</keyword>
<dbReference type="Gene3D" id="3.40.50.300">
    <property type="entry name" value="P-loop containing nucleotide triphosphate hydrolases"/>
    <property type="match status" value="2"/>
</dbReference>
<dbReference type="GO" id="GO:0003677">
    <property type="term" value="F:DNA binding"/>
    <property type="evidence" value="ECO:0007669"/>
    <property type="project" value="InterPro"/>
</dbReference>
<proteinExistence type="predicted"/>
<dbReference type="GO" id="GO:0004386">
    <property type="term" value="F:helicase activity"/>
    <property type="evidence" value="ECO:0007669"/>
    <property type="project" value="UniProtKB-KW"/>
</dbReference>
<dbReference type="Pfam" id="PF04851">
    <property type="entry name" value="ResIII"/>
    <property type="match status" value="1"/>
</dbReference>
<sequence>MDKQPTRVDVDIRNDISIPEDQLPVEAIEKLKEQLIFTNPQWLENKKRGYWNGKTPEKLYFLKSHNNYLKMPRGFIHQLKSILEPFDLTLVINDQTRILDPVEFQFKGSLYDFQERAVRVILKRKFGVFNCPTGGGKTVVALYCIAKREQPSLIIVHTKELLYQWHKRSKEFLGLDDEQIGLIGDGHFTIGSHVTIAIVNSLYKRSYEVRDHIGFFIVDECHRTPSRTFIEAASAFDSQYMLGLSATPYRRDKLTQVINFYMGGQLINISPQELQVKSRIMKARVIVRRTEFDFDYAVDEDYQAMISALTQDTARVELIVADVLTHAKKDAGIGLVISDRKDHCKAIFNRIAHHDISVRLLTGDIPNRERKAITEELATGDIQILVATSQLIGEGFDLKQLSALF</sequence>
<dbReference type="SMART" id="SM00487">
    <property type="entry name" value="DEXDc"/>
    <property type="match status" value="1"/>
</dbReference>
<dbReference type="GO" id="GO:0016787">
    <property type="term" value="F:hydrolase activity"/>
    <property type="evidence" value="ECO:0007669"/>
    <property type="project" value="UniProtKB-KW"/>
</dbReference>
<dbReference type="InterPro" id="IPR001650">
    <property type="entry name" value="Helicase_C-like"/>
</dbReference>
<dbReference type="InterPro" id="IPR027417">
    <property type="entry name" value="P-loop_NTPase"/>
</dbReference>
<dbReference type="EMBL" id="ATBP01000044">
    <property type="protein sequence ID" value="ETR73680.1"/>
    <property type="molecule type" value="Genomic_DNA"/>
</dbReference>
<dbReference type="Pfam" id="PF00271">
    <property type="entry name" value="Helicase_C"/>
    <property type="match status" value="1"/>
</dbReference>
<protein>
    <submittedName>
        <fullName evidence="6">Type III restriction protein res subunit</fullName>
    </submittedName>
</protein>
<dbReference type="PROSITE" id="PS51192">
    <property type="entry name" value="HELICASE_ATP_BIND_1"/>
    <property type="match status" value="1"/>
</dbReference>
<gene>
    <name evidence="6" type="ORF">OMM_00770</name>
</gene>
<reference evidence="7" key="1">
    <citation type="submission" date="2012-11" db="EMBL/GenBank/DDBJ databases">
        <authorList>
            <person name="Lucero-Rivera Y.E."/>
            <person name="Tovar-Ramirez D."/>
        </authorList>
    </citation>
    <scope>NUCLEOTIDE SEQUENCE [LARGE SCALE GENOMIC DNA]</scope>
    <source>
        <strain evidence="7">Araruama</strain>
    </source>
</reference>
<dbReference type="InterPro" id="IPR006935">
    <property type="entry name" value="Helicase/UvrB_N"/>
</dbReference>
<keyword evidence="1" id="KW-0547">Nucleotide-binding</keyword>
<name>A0A1V1PFV2_9BACT</name>
<comment type="caution">
    <text evidence="6">The sequence shown here is derived from an EMBL/GenBank/DDBJ whole genome shotgun (WGS) entry which is preliminary data.</text>
</comment>
<organism evidence="6 7">
    <name type="scientific">Candidatus Magnetoglobus multicellularis str. Araruama</name>
    <dbReference type="NCBI Taxonomy" id="890399"/>
    <lineage>
        <taxon>Bacteria</taxon>
        <taxon>Pseudomonadati</taxon>
        <taxon>Thermodesulfobacteriota</taxon>
        <taxon>Desulfobacteria</taxon>
        <taxon>Desulfobacterales</taxon>
        <taxon>Desulfobacteraceae</taxon>
        <taxon>Candidatus Magnetoglobus</taxon>
    </lineage>
</organism>
<dbReference type="Proteomes" id="UP000189670">
    <property type="component" value="Unassembled WGS sequence"/>
</dbReference>
<evidence type="ECO:0000256" key="3">
    <source>
        <dbReference type="ARBA" id="ARBA00022806"/>
    </source>
</evidence>
<dbReference type="AlphaFoldDB" id="A0A1V1PFV2"/>
<accession>A0A1V1PFV2</accession>
<evidence type="ECO:0000256" key="2">
    <source>
        <dbReference type="ARBA" id="ARBA00022801"/>
    </source>
</evidence>
<dbReference type="InterPro" id="IPR014001">
    <property type="entry name" value="Helicase_ATP-bd"/>
</dbReference>
<dbReference type="PANTHER" id="PTHR11274">
    <property type="entry name" value="RAD25/XP-B DNA REPAIR HELICASE"/>
    <property type="match status" value="1"/>
</dbReference>
<dbReference type="PANTHER" id="PTHR11274:SF0">
    <property type="entry name" value="GENERAL TRANSCRIPTION AND DNA REPAIR FACTOR IIH HELICASE SUBUNIT XPB"/>
    <property type="match status" value="1"/>
</dbReference>
<dbReference type="GO" id="GO:0005524">
    <property type="term" value="F:ATP binding"/>
    <property type="evidence" value="ECO:0007669"/>
    <property type="project" value="UniProtKB-KW"/>
</dbReference>
<dbReference type="CDD" id="cd17926">
    <property type="entry name" value="DEXHc_RE"/>
    <property type="match status" value="1"/>
</dbReference>
<evidence type="ECO:0000256" key="1">
    <source>
        <dbReference type="ARBA" id="ARBA00022741"/>
    </source>
</evidence>
<feature type="domain" description="Helicase ATP-binding" evidence="5">
    <location>
        <begin position="118"/>
        <end position="266"/>
    </location>
</feature>